<gene>
    <name evidence="1" type="ORF">E2C01_024817</name>
</gene>
<dbReference type="Proteomes" id="UP000324222">
    <property type="component" value="Unassembled WGS sequence"/>
</dbReference>
<accession>A0A5B7EG67</accession>
<name>A0A5B7EG67_PORTR</name>
<protein>
    <submittedName>
        <fullName evidence="1">Uncharacterized protein</fullName>
    </submittedName>
</protein>
<organism evidence="1 2">
    <name type="scientific">Portunus trituberculatus</name>
    <name type="common">Swimming crab</name>
    <name type="synonym">Neptunus trituberculatus</name>
    <dbReference type="NCBI Taxonomy" id="210409"/>
    <lineage>
        <taxon>Eukaryota</taxon>
        <taxon>Metazoa</taxon>
        <taxon>Ecdysozoa</taxon>
        <taxon>Arthropoda</taxon>
        <taxon>Crustacea</taxon>
        <taxon>Multicrustacea</taxon>
        <taxon>Malacostraca</taxon>
        <taxon>Eumalacostraca</taxon>
        <taxon>Eucarida</taxon>
        <taxon>Decapoda</taxon>
        <taxon>Pleocyemata</taxon>
        <taxon>Brachyura</taxon>
        <taxon>Eubrachyura</taxon>
        <taxon>Portunoidea</taxon>
        <taxon>Portunidae</taxon>
        <taxon>Portuninae</taxon>
        <taxon>Portunus</taxon>
    </lineage>
</organism>
<evidence type="ECO:0000313" key="1">
    <source>
        <dbReference type="EMBL" id="MPC31524.1"/>
    </source>
</evidence>
<proteinExistence type="predicted"/>
<keyword evidence="2" id="KW-1185">Reference proteome</keyword>
<dbReference type="AlphaFoldDB" id="A0A5B7EG67"/>
<dbReference type="EMBL" id="VSRR010002453">
    <property type="protein sequence ID" value="MPC31524.1"/>
    <property type="molecule type" value="Genomic_DNA"/>
</dbReference>
<comment type="caution">
    <text evidence="1">The sequence shown here is derived from an EMBL/GenBank/DDBJ whole genome shotgun (WGS) entry which is preliminary data.</text>
</comment>
<sequence length="76" mass="8437">MTPMSVYEALDALEEARLPSYIIKLCIFPQDSSGILSEPREDLAVVSPPPLHAANLRDNCTTLCHHTQQSCIMIHC</sequence>
<reference evidence="1 2" key="1">
    <citation type="submission" date="2019-05" db="EMBL/GenBank/DDBJ databases">
        <title>Another draft genome of Portunus trituberculatus and its Hox gene families provides insights of decapod evolution.</title>
        <authorList>
            <person name="Jeong J.-H."/>
            <person name="Song I."/>
            <person name="Kim S."/>
            <person name="Choi T."/>
            <person name="Kim D."/>
            <person name="Ryu S."/>
            <person name="Kim W."/>
        </authorList>
    </citation>
    <scope>NUCLEOTIDE SEQUENCE [LARGE SCALE GENOMIC DNA]</scope>
    <source>
        <tissue evidence="1">Muscle</tissue>
    </source>
</reference>
<evidence type="ECO:0000313" key="2">
    <source>
        <dbReference type="Proteomes" id="UP000324222"/>
    </source>
</evidence>